<dbReference type="EMBL" id="BART01025958">
    <property type="protein sequence ID" value="GAG91483.1"/>
    <property type="molecule type" value="Genomic_DNA"/>
</dbReference>
<gene>
    <name evidence="1" type="ORF">S01H4_46453</name>
</gene>
<proteinExistence type="predicted"/>
<sequence length="79" mass="9397">MGRQHTIYLSDVTWEQLESLKKENKTMSETIRNAIDICAQQSVKFDLIEYQTDVIEAYKRRVLMLESKLCNKCKKELIR</sequence>
<name>X1C525_9ZZZZ</name>
<reference evidence="1" key="1">
    <citation type="journal article" date="2014" name="Front. Microbiol.">
        <title>High frequency of phylogenetically diverse reductive dehalogenase-homologous genes in deep subseafloor sedimentary metagenomes.</title>
        <authorList>
            <person name="Kawai M."/>
            <person name="Futagami T."/>
            <person name="Toyoda A."/>
            <person name="Takaki Y."/>
            <person name="Nishi S."/>
            <person name="Hori S."/>
            <person name="Arai W."/>
            <person name="Tsubouchi T."/>
            <person name="Morono Y."/>
            <person name="Uchiyama I."/>
            <person name="Ito T."/>
            <person name="Fujiyama A."/>
            <person name="Inagaki F."/>
            <person name="Takami H."/>
        </authorList>
    </citation>
    <scope>NUCLEOTIDE SEQUENCE</scope>
    <source>
        <strain evidence="1">Expedition CK06-06</strain>
    </source>
</reference>
<evidence type="ECO:0000313" key="1">
    <source>
        <dbReference type="EMBL" id="GAG91483.1"/>
    </source>
</evidence>
<dbReference type="AlphaFoldDB" id="X1C525"/>
<evidence type="ECO:0008006" key="2">
    <source>
        <dbReference type="Google" id="ProtNLM"/>
    </source>
</evidence>
<organism evidence="1">
    <name type="scientific">marine sediment metagenome</name>
    <dbReference type="NCBI Taxonomy" id="412755"/>
    <lineage>
        <taxon>unclassified sequences</taxon>
        <taxon>metagenomes</taxon>
        <taxon>ecological metagenomes</taxon>
    </lineage>
</organism>
<comment type="caution">
    <text evidence="1">The sequence shown here is derived from an EMBL/GenBank/DDBJ whole genome shotgun (WGS) entry which is preliminary data.</text>
</comment>
<accession>X1C525</accession>
<protein>
    <recommendedName>
        <fullName evidence="2">Ribbon-helix-helix protein CopG domain-containing protein</fullName>
    </recommendedName>
</protein>